<comment type="caution">
    <text evidence="2">The sequence shown here is derived from an EMBL/GenBank/DDBJ whole genome shotgun (WGS) entry which is preliminary data.</text>
</comment>
<dbReference type="AlphaFoldDB" id="A0A199XRW4"/>
<feature type="transmembrane region" description="Helical" evidence="1">
    <location>
        <begin position="16"/>
        <end position="37"/>
    </location>
</feature>
<dbReference type="PATRIC" id="fig|29536.5.peg.1441"/>
<dbReference type="EMBL" id="JMTM01000035">
    <property type="protein sequence ID" value="OAZ04375.1"/>
    <property type="molecule type" value="Genomic_DNA"/>
</dbReference>
<organism evidence="2 3">
    <name type="scientific">Flavobacterium succinicans</name>
    <dbReference type="NCBI Taxonomy" id="29536"/>
    <lineage>
        <taxon>Bacteria</taxon>
        <taxon>Pseudomonadati</taxon>
        <taxon>Bacteroidota</taxon>
        <taxon>Flavobacteriia</taxon>
        <taxon>Flavobacteriales</taxon>
        <taxon>Flavobacteriaceae</taxon>
        <taxon>Flavobacterium</taxon>
    </lineage>
</organism>
<keyword evidence="1" id="KW-1133">Transmembrane helix</keyword>
<keyword evidence="1" id="KW-0812">Transmembrane</keyword>
<name>A0A199XRW4_9FLAO</name>
<protein>
    <submittedName>
        <fullName evidence="2">Uncharacterized protein</fullName>
    </submittedName>
</protein>
<gene>
    <name evidence="2" type="ORF">FLB_13710</name>
</gene>
<evidence type="ECO:0000256" key="1">
    <source>
        <dbReference type="SAM" id="Phobius"/>
    </source>
</evidence>
<keyword evidence="3" id="KW-1185">Reference proteome</keyword>
<evidence type="ECO:0000313" key="2">
    <source>
        <dbReference type="EMBL" id="OAZ04375.1"/>
    </source>
</evidence>
<dbReference type="Proteomes" id="UP000093807">
    <property type="component" value="Unassembled WGS sequence"/>
</dbReference>
<reference evidence="2 3" key="1">
    <citation type="submission" date="2016-06" db="EMBL/GenBank/DDBJ databases">
        <title>Draft genome sequence of Flavobacterium succinicans strain DD5b.</title>
        <authorList>
            <person name="Poehlein A."/>
            <person name="Daniel R."/>
            <person name="Simeonova D.D."/>
        </authorList>
    </citation>
    <scope>NUCLEOTIDE SEQUENCE [LARGE SCALE GENOMIC DNA]</scope>
    <source>
        <strain evidence="2 3">DD5b</strain>
    </source>
</reference>
<sequence>MHAYYFFIFFVKIKKLLSISGVYVVVKLFFFPIHYNFANKKKNELRNGQKRLEFMNCIQKFS</sequence>
<keyword evidence="1" id="KW-0472">Membrane</keyword>
<accession>A0A199XRW4</accession>
<proteinExistence type="predicted"/>
<evidence type="ECO:0000313" key="3">
    <source>
        <dbReference type="Proteomes" id="UP000093807"/>
    </source>
</evidence>